<accession>A0A512CCP4</accession>
<organism evidence="1 2">
    <name type="scientific">Cyclobacterium qasimii</name>
    <dbReference type="NCBI Taxonomy" id="1350429"/>
    <lineage>
        <taxon>Bacteria</taxon>
        <taxon>Pseudomonadati</taxon>
        <taxon>Bacteroidota</taxon>
        <taxon>Cytophagia</taxon>
        <taxon>Cytophagales</taxon>
        <taxon>Cyclobacteriaceae</taxon>
        <taxon>Cyclobacterium</taxon>
    </lineage>
</organism>
<proteinExistence type="predicted"/>
<evidence type="ECO:0008006" key="3">
    <source>
        <dbReference type="Google" id="ProtNLM"/>
    </source>
</evidence>
<dbReference type="AlphaFoldDB" id="A0A512CCP4"/>
<dbReference type="RefSeq" id="WP_146947883.1">
    <property type="nucleotide sequence ID" value="NZ_BJYV01000010.1"/>
</dbReference>
<dbReference type="Proteomes" id="UP000321301">
    <property type="component" value="Unassembled WGS sequence"/>
</dbReference>
<evidence type="ECO:0000313" key="1">
    <source>
        <dbReference type="EMBL" id="GEO21981.1"/>
    </source>
</evidence>
<name>A0A512CCP4_9BACT</name>
<reference evidence="1 2" key="1">
    <citation type="submission" date="2019-07" db="EMBL/GenBank/DDBJ databases">
        <title>Whole genome shotgun sequence of Cyclobacterium qasimii NBRC 106168.</title>
        <authorList>
            <person name="Hosoyama A."/>
            <person name="Uohara A."/>
            <person name="Ohji S."/>
            <person name="Ichikawa N."/>
        </authorList>
    </citation>
    <scope>NUCLEOTIDE SEQUENCE [LARGE SCALE GENOMIC DNA]</scope>
    <source>
        <strain evidence="1 2">NBRC 106168</strain>
    </source>
</reference>
<evidence type="ECO:0000313" key="2">
    <source>
        <dbReference type="Proteomes" id="UP000321301"/>
    </source>
</evidence>
<gene>
    <name evidence="1" type="ORF">CQA01_25150</name>
</gene>
<sequence>MTKSFTTNDLIRYIYQEMEEEENDQLVQLLQDDQQLMQEYIDLLSTIEKLDIVLIEPSDSIINAIKKKARSKGLEKV</sequence>
<keyword evidence="2" id="KW-1185">Reference proteome</keyword>
<protein>
    <recommendedName>
        <fullName evidence="3">Anti-sigma factor</fullName>
    </recommendedName>
</protein>
<comment type="caution">
    <text evidence="1">The sequence shown here is derived from an EMBL/GenBank/DDBJ whole genome shotgun (WGS) entry which is preliminary data.</text>
</comment>
<dbReference type="EMBL" id="BJYV01000010">
    <property type="protein sequence ID" value="GEO21981.1"/>
    <property type="molecule type" value="Genomic_DNA"/>
</dbReference>